<accession>A0ABT1E827</accession>
<gene>
    <name evidence="2" type="ORF">NK125_06070</name>
</gene>
<protein>
    <recommendedName>
        <fullName evidence="4">TraG P-loop domain-containing protein</fullName>
    </recommendedName>
</protein>
<dbReference type="PANTHER" id="PTHR30121:SF12">
    <property type="entry name" value="TYPE IV SECRETION SYSTEM PROTEIN CAGE"/>
    <property type="match status" value="1"/>
</dbReference>
<dbReference type="SUPFAM" id="SSF52540">
    <property type="entry name" value="P-loop containing nucleoside triphosphate hydrolases"/>
    <property type="match status" value="1"/>
</dbReference>
<dbReference type="RefSeq" id="WP_262065770.1">
    <property type="nucleotide sequence ID" value="NZ_JAMXOD010000006.1"/>
</dbReference>
<comment type="caution">
    <text evidence="2">The sequence shown here is derived from an EMBL/GenBank/DDBJ whole genome shotgun (WGS) entry which is preliminary data.</text>
</comment>
<sequence length="890" mass="101508">MGIFNATSTFLERKKKTTPVYKTPKSIYQALQVSDYEPTGLFKLEPKGGVGLYDCCYIFEDINYSAKNEEQKESTLVKMMRWLNAMNTDFKISIANEYRNMDEYFKKMFIEKNKEEYLALSDGISQWRVEKVGQEANVNKMMYLVVTTRAKDFEEAGFYFKTIDSELNKNFESWGSRLHKMTAFERFASLRSFFRQEENNLAEILPKLKNGDIKNNVLPISLKSYSNFMLMGETYVSVLFGHDYGSSVDADKFVHEFIDVPFPLYLTLDYAPIERQTLKDRLAAAHTNNERAIQEEADAKAKAGAKVISTSYRKEKIKDELEAYRDQVDDNSEKAFYMGLLLVVVADSEEELAQRIQRMQSIGRQNSVRLDIYNFQQLNALNTALPIGGRQVNHMRSFLTSSIVAFHPYYAQDIQEIGGIFYGINRKTKRAILADRKKLKSPHGIVVGHTGAGKSMLLKSTEISQVLLSTDDDILAIDPQNELEGVTPEWGGTFIDFTPKAEIYLNSFEIPEEIFNGSNKKKEKFVANQSDYAKSFCTATMTNILVTQEHLSIIGRCVRQMYEESFEQKRLKKQPTLIILREKLRLEMESAGDTGDKRRIQEIYNSLEEYTDGGYDMFSHPTNIKINNRFTVFGIANVPENMWEVSMITIMNYLQTRIDYNQDLQRATRFIVDETQVVSEKPTSAAMLVKATVTFRKYGGICTFLMQNASKAIENKALKDMFANCGYKCFLDQSGGDARAISEIIEFSEEEFNSLAEEKPGHGVMVWGKKTILFDAYMDPANPIYDLISTNFHEKASRAKKNQESVPNFGTKEIELDPEQIKETETLVIDEVDKEIICQAASLSAISVRDAAAILSKSEDEAVDILSSLVSAKILQSEGEDFNRQYRKCS</sequence>
<evidence type="ECO:0000313" key="2">
    <source>
        <dbReference type="EMBL" id="MCP1101982.1"/>
    </source>
</evidence>
<reference evidence="2 3" key="1">
    <citation type="journal article" date="2022" name="Genome Biol. Evol.">
        <title>Host diet, physiology and behaviors set the stage for Lachnospiraceae cladogenesis.</title>
        <authorList>
            <person name="Vera-Ponce De Leon A."/>
            <person name="Schneider M."/>
            <person name="Jahnes B.C."/>
            <person name="Sadowski V."/>
            <person name="Camuy-Velez L.A."/>
            <person name="Duan J."/>
            <person name="Sabree Z.L."/>
        </authorList>
    </citation>
    <scope>NUCLEOTIDE SEQUENCE [LARGE SCALE GENOMIC DNA]</scope>
    <source>
        <strain evidence="2 3">PAL113</strain>
    </source>
</reference>
<dbReference type="InterPro" id="IPR027417">
    <property type="entry name" value="P-loop_NTPase"/>
</dbReference>
<dbReference type="NCBIfam" id="NF045971">
    <property type="entry name" value="conju_CD1110"/>
    <property type="match status" value="1"/>
</dbReference>
<dbReference type="Gene3D" id="1.10.8.730">
    <property type="match status" value="1"/>
</dbReference>
<dbReference type="InterPro" id="IPR051162">
    <property type="entry name" value="T4SS_component"/>
</dbReference>
<feature type="coiled-coil region" evidence="1">
    <location>
        <begin position="275"/>
        <end position="334"/>
    </location>
</feature>
<evidence type="ECO:0008006" key="4">
    <source>
        <dbReference type="Google" id="ProtNLM"/>
    </source>
</evidence>
<proteinExistence type="predicted"/>
<dbReference type="PANTHER" id="PTHR30121">
    <property type="entry name" value="UNCHARACTERIZED PROTEIN YJGR-RELATED"/>
    <property type="match status" value="1"/>
</dbReference>
<keyword evidence="1" id="KW-0175">Coiled coil</keyword>
<evidence type="ECO:0000256" key="1">
    <source>
        <dbReference type="SAM" id="Coils"/>
    </source>
</evidence>
<name>A0ABT1E827_9FIRM</name>
<dbReference type="Proteomes" id="UP001523566">
    <property type="component" value="Unassembled WGS sequence"/>
</dbReference>
<evidence type="ECO:0000313" key="3">
    <source>
        <dbReference type="Proteomes" id="UP001523566"/>
    </source>
</evidence>
<organism evidence="2 3">
    <name type="scientific">Aequitasia blattaphilus</name>
    <dbReference type="NCBI Taxonomy" id="2949332"/>
    <lineage>
        <taxon>Bacteria</taxon>
        <taxon>Bacillati</taxon>
        <taxon>Bacillota</taxon>
        <taxon>Clostridia</taxon>
        <taxon>Lachnospirales</taxon>
        <taxon>Lachnospiraceae</taxon>
        <taxon>Aequitasia</taxon>
    </lineage>
</organism>
<dbReference type="Gene3D" id="3.40.50.300">
    <property type="entry name" value="P-loop containing nucleotide triphosphate hydrolases"/>
    <property type="match status" value="1"/>
</dbReference>
<dbReference type="EMBL" id="JAMZFW010000006">
    <property type="protein sequence ID" value="MCP1101982.1"/>
    <property type="molecule type" value="Genomic_DNA"/>
</dbReference>
<keyword evidence="3" id="KW-1185">Reference proteome</keyword>